<keyword evidence="1" id="KW-0472">Membrane</keyword>
<name>A0ABU8W486_9BURK</name>
<dbReference type="Proteomes" id="UP001363010">
    <property type="component" value="Unassembled WGS sequence"/>
</dbReference>
<keyword evidence="1" id="KW-1133">Transmembrane helix</keyword>
<keyword evidence="1" id="KW-0812">Transmembrane</keyword>
<feature type="transmembrane region" description="Helical" evidence="1">
    <location>
        <begin position="137"/>
        <end position="156"/>
    </location>
</feature>
<dbReference type="EMBL" id="JBBKZV010000017">
    <property type="protein sequence ID" value="MEJ8824855.1"/>
    <property type="molecule type" value="Genomic_DNA"/>
</dbReference>
<reference evidence="2 3" key="1">
    <citation type="submission" date="2024-03" db="EMBL/GenBank/DDBJ databases">
        <title>Novel species of the genus Variovorax.</title>
        <authorList>
            <person name="Liu Q."/>
            <person name="Xin Y.-H."/>
        </authorList>
    </citation>
    <scope>NUCLEOTIDE SEQUENCE [LARGE SCALE GENOMIC DNA]</scope>
    <source>
        <strain evidence="2 3">KACC 18501</strain>
    </source>
</reference>
<protein>
    <recommendedName>
        <fullName evidence="4">PepSY domain-containing protein</fullName>
    </recommendedName>
</protein>
<sequence length="232" mass="24635">MTALKSRRRDGRARACRLRVRPPFIDQMQPQAISMAERRGQFEMNCPAAKGEMLSRETLQPLVQTFRYQGVTRAEYNIGVAGCAKRTTYVVICPDNAAAAVASLVDRGSEAVVTESFAGPAPCTNLGVSMSARKDHLAAILLACSVVVCGCAGYQAPAPLIGGFMSPQKSRTACVDAVARYYKVPADSVKPLSDAGTMQDGVYVVTLSAGGQPNVNCTVDENGAVSDVIRAR</sequence>
<accession>A0ABU8W486</accession>
<organism evidence="2 3">
    <name type="scientific">Variovorax humicola</name>
    <dbReference type="NCBI Taxonomy" id="1769758"/>
    <lineage>
        <taxon>Bacteria</taxon>
        <taxon>Pseudomonadati</taxon>
        <taxon>Pseudomonadota</taxon>
        <taxon>Betaproteobacteria</taxon>
        <taxon>Burkholderiales</taxon>
        <taxon>Comamonadaceae</taxon>
        <taxon>Variovorax</taxon>
    </lineage>
</organism>
<evidence type="ECO:0000313" key="2">
    <source>
        <dbReference type="EMBL" id="MEJ8824855.1"/>
    </source>
</evidence>
<comment type="caution">
    <text evidence="2">The sequence shown here is derived from an EMBL/GenBank/DDBJ whole genome shotgun (WGS) entry which is preliminary data.</text>
</comment>
<proteinExistence type="predicted"/>
<evidence type="ECO:0008006" key="4">
    <source>
        <dbReference type="Google" id="ProtNLM"/>
    </source>
</evidence>
<gene>
    <name evidence="2" type="ORF">WKW80_22960</name>
</gene>
<dbReference type="RefSeq" id="WP_340365880.1">
    <property type="nucleotide sequence ID" value="NZ_JBBKZV010000017.1"/>
</dbReference>
<keyword evidence="3" id="KW-1185">Reference proteome</keyword>
<evidence type="ECO:0000256" key="1">
    <source>
        <dbReference type="SAM" id="Phobius"/>
    </source>
</evidence>
<evidence type="ECO:0000313" key="3">
    <source>
        <dbReference type="Proteomes" id="UP001363010"/>
    </source>
</evidence>